<name>A0A2A9D1X4_9MICO</name>
<sequence length="97" mass="10587">MTTAPRVSKRALIHELRARTGLSARESAQAYEAFTAIIGDHLRSGTVVSMTGFGAFRLKPHRGHPAQFGASDGRVPDYNVVTFKASDTFRRTLPRSG</sequence>
<protein>
    <submittedName>
        <fullName evidence="1">Nucleoid DNA-binding protein</fullName>
    </submittedName>
</protein>
<dbReference type="Gene3D" id="4.10.520.10">
    <property type="entry name" value="IHF-like DNA-binding proteins"/>
    <property type="match status" value="1"/>
</dbReference>
<dbReference type="RefSeq" id="WP_169925957.1">
    <property type="nucleotide sequence ID" value="NZ_PDJD01000001.1"/>
</dbReference>
<dbReference type="AlphaFoldDB" id="A0A2A9D1X4"/>
<dbReference type="Proteomes" id="UP000224915">
    <property type="component" value="Unassembled WGS sequence"/>
</dbReference>
<dbReference type="InterPro" id="IPR010992">
    <property type="entry name" value="IHF-like_DNA-bd_dom_sf"/>
</dbReference>
<dbReference type="SUPFAM" id="SSF47729">
    <property type="entry name" value="IHF-like DNA-binding proteins"/>
    <property type="match status" value="1"/>
</dbReference>
<comment type="caution">
    <text evidence="1">The sequence shown here is derived from an EMBL/GenBank/DDBJ whole genome shotgun (WGS) entry which is preliminary data.</text>
</comment>
<organism evidence="1 2">
    <name type="scientific">Serinibacter salmoneus</name>
    <dbReference type="NCBI Taxonomy" id="556530"/>
    <lineage>
        <taxon>Bacteria</taxon>
        <taxon>Bacillati</taxon>
        <taxon>Actinomycetota</taxon>
        <taxon>Actinomycetes</taxon>
        <taxon>Micrococcales</taxon>
        <taxon>Beutenbergiaceae</taxon>
        <taxon>Serinibacter</taxon>
    </lineage>
</organism>
<dbReference type="EMBL" id="PDJD01000001">
    <property type="protein sequence ID" value="PFG20718.1"/>
    <property type="molecule type" value="Genomic_DNA"/>
</dbReference>
<accession>A0A2A9D1X4</accession>
<keyword evidence="2" id="KW-1185">Reference proteome</keyword>
<gene>
    <name evidence="1" type="ORF">ATL40_2328</name>
</gene>
<dbReference type="Pfam" id="PF00216">
    <property type="entry name" value="Bac_DNA_binding"/>
    <property type="match status" value="1"/>
</dbReference>
<proteinExistence type="predicted"/>
<evidence type="ECO:0000313" key="1">
    <source>
        <dbReference type="EMBL" id="PFG20718.1"/>
    </source>
</evidence>
<dbReference type="InterPro" id="IPR000119">
    <property type="entry name" value="Hist_DNA-bd"/>
</dbReference>
<reference evidence="1 2" key="1">
    <citation type="submission" date="2017-10" db="EMBL/GenBank/DDBJ databases">
        <title>Sequencing the genomes of 1000 actinobacteria strains.</title>
        <authorList>
            <person name="Klenk H.-P."/>
        </authorList>
    </citation>
    <scope>NUCLEOTIDE SEQUENCE [LARGE SCALE GENOMIC DNA]</scope>
    <source>
        <strain evidence="1 2">DSM 21801</strain>
    </source>
</reference>
<dbReference type="GO" id="GO:0030527">
    <property type="term" value="F:structural constituent of chromatin"/>
    <property type="evidence" value="ECO:0007669"/>
    <property type="project" value="InterPro"/>
</dbReference>
<evidence type="ECO:0000313" key="2">
    <source>
        <dbReference type="Proteomes" id="UP000224915"/>
    </source>
</evidence>
<keyword evidence="1" id="KW-0238">DNA-binding</keyword>
<dbReference type="GO" id="GO:0003677">
    <property type="term" value="F:DNA binding"/>
    <property type="evidence" value="ECO:0007669"/>
    <property type="project" value="UniProtKB-KW"/>
</dbReference>